<dbReference type="Pfam" id="PF01053">
    <property type="entry name" value="Cys_Met_Meta_PP"/>
    <property type="match status" value="1"/>
</dbReference>
<dbReference type="eggNOG" id="KOG0053">
    <property type="taxonomic scope" value="Eukaryota"/>
</dbReference>
<dbReference type="GO" id="GO:0019346">
    <property type="term" value="P:transsulfuration"/>
    <property type="evidence" value="ECO:0007669"/>
    <property type="project" value="InterPro"/>
</dbReference>
<sequence>MTETTGADLEQPTYSFESLGVHAGLSRKENKSFVFENSAHGAAIFNGTAEAFCYSRIGNPTTKVFETRVAALEGGEAALATSSGAAALFTTIISLAQHGSNIVVASSISDSWTHVFQHRLPTWGITAQLVSNDDIEQIVQAIDKDTKFVFAESIPTDNLQISDIEALATAAHSKGVPLVIDNTAGAGGYLIRPLDHGADIVIQDAGPWLSVSGSISAGIIVDSGRFDWSRSVERYPQFFDPSAGFHGLKFWEKFGNLSFITYARAAVMRDSGPCLNPFEAFQLISGLETLSVRLERISYNAFVLADWIDERKDTCGIQRVLYPGLSHATVAANRNYIKGGLGGLLSITLADMDVLPRLLRKVTLISLGQSIGGSKTVIVNQPTISTKAPPKAWISVGLENIDDIIEDLAQATSDTEI</sequence>
<dbReference type="OMA" id="HSASEWI"/>
<dbReference type="PANTHER" id="PTHR43797">
    <property type="entry name" value="HOMOCYSTEINE/CYSTEINE SYNTHASE"/>
    <property type="match status" value="1"/>
</dbReference>
<dbReference type="InterPro" id="IPR015422">
    <property type="entry name" value="PyrdxlP-dep_Trfase_small"/>
</dbReference>
<dbReference type="GO" id="GO:0004124">
    <property type="term" value="F:cysteine synthase activity"/>
    <property type="evidence" value="ECO:0007669"/>
    <property type="project" value="TreeGrafter"/>
</dbReference>
<evidence type="ECO:0008006" key="8">
    <source>
        <dbReference type="Google" id="ProtNLM"/>
    </source>
</evidence>
<dbReference type="InterPro" id="IPR000277">
    <property type="entry name" value="Cys/Met-Metab_PyrdxlP-dep_enz"/>
</dbReference>
<dbReference type="EMBL" id="JH921434">
    <property type="protein sequence ID" value="EKD17869.1"/>
    <property type="molecule type" value="Genomic_DNA"/>
</dbReference>
<dbReference type="RefSeq" id="XP_007291530.1">
    <property type="nucleotide sequence ID" value="XM_007291468.1"/>
</dbReference>
<dbReference type="InParanoid" id="K1XYF5"/>
<name>K1XYF5_MARBU</name>
<dbReference type="GO" id="GO:0071269">
    <property type="term" value="P:L-homocysteine biosynthetic process"/>
    <property type="evidence" value="ECO:0007669"/>
    <property type="project" value="TreeGrafter"/>
</dbReference>
<proteinExistence type="inferred from homology"/>
<dbReference type="Gene3D" id="3.40.640.10">
    <property type="entry name" value="Type I PLP-dependent aspartate aminotransferase-like (Major domain)"/>
    <property type="match status" value="1"/>
</dbReference>
<dbReference type="InterPro" id="IPR015421">
    <property type="entry name" value="PyrdxlP-dep_Trfase_major"/>
</dbReference>
<evidence type="ECO:0000313" key="7">
    <source>
        <dbReference type="Proteomes" id="UP000006753"/>
    </source>
</evidence>
<keyword evidence="7" id="KW-1185">Reference proteome</keyword>
<dbReference type="AlphaFoldDB" id="K1XYF5"/>
<gene>
    <name evidence="6" type="ORF">MBM_03641</name>
</gene>
<dbReference type="PANTHER" id="PTHR43797:SF2">
    <property type="entry name" value="HOMOCYSTEINE_CYSTEINE SYNTHASE"/>
    <property type="match status" value="1"/>
</dbReference>
<evidence type="ECO:0000256" key="4">
    <source>
        <dbReference type="ARBA" id="ARBA00022898"/>
    </source>
</evidence>
<reference evidence="6 7" key="1">
    <citation type="journal article" date="2012" name="BMC Genomics">
        <title>Sequencing the genome of Marssonina brunnea reveals fungus-poplar co-evolution.</title>
        <authorList>
            <person name="Zhu S."/>
            <person name="Cao Y.-Z."/>
            <person name="Jiang C."/>
            <person name="Tan B.-Y."/>
            <person name="Wang Z."/>
            <person name="Feng S."/>
            <person name="Zhang L."/>
            <person name="Su X.-H."/>
            <person name="Brejova B."/>
            <person name="Vinar T."/>
            <person name="Xu M."/>
            <person name="Wang M.-X."/>
            <person name="Zhang S.-G."/>
            <person name="Huang M.-R."/>
            <person name="Wu R."/>
            <person name="Zhou Y."/>
        </authorList>
    </citation>
    <scope>NUCLEOTIDE SEQUENCE [LARGE SCALE GENOMIC DNA]</scope>
    <source>
        <strain evidence="6 7">MB_m1</strain>
    </source>
</reference>
<dbReference type="InterPro" id="IPR006235">
    <property type="entry name" value="OAc-hSer/O-AcSer_sulfhydrylase"/>
</dbReference>
<dbReference type="GO" id="GO:0030170">
    <property type="term" value="F:pyridoxal phosphate binding"/>
    <property type="evidence" value="ECO:0007669"/>
    <property type="project" value="InterPro"/>
</dbReference>
<dbReference type="SUPFAM" id="SSF53383">
    <property type="entry name" value="PLP-dependent transferases"/>
    <property type="match status" value="1"/>
</dbReference>
<dbReference type="HOGENOM" id="CLU_018986_4_0_1"/>
<evidence type="ECO:0000256" key="1">
    <source>
        <dbReference type="ARBA" id="ARBA00001933"/>
    </source>
</evidence>
<evidence type="ECO:0000256" key="2">
    <source>
        <dbReference type="ARBA" id="ARBA00009077"/>
    </source>
</evidence>
<dbReference type="KEGG" id="mbe:MBM_03641"/>
<dbReference type="GeneID" id="18759576"/>
<keyword evidence="3" id="KW-0808">Transferase</keyword>
<dbReference type="STRING" id="1072389.K1XYF5"/>
<evidence type="ECO:0000256" key="5">
    <source>
        <dbReference type="RuleBase" id="RU362118"/>
    </source>
</evidence>
<dbReference type="OrthoDB" id="3512640at2759"/>
<dbReference type="PIRSF" id="PIRSF001434">
    <property type="entry name" value="CGS"/>
    <property type="match status" value="1"/>
</dbReference>
<dbReference type="InterPro" id="IPR015424">
    <property type="entry name" value="PyrdxlP-dep_Trfase"/>
</dbReference>
<dbReference type="GO" id="GO:0006535">
    <property type="term" value="P:cysteine biosynthetic process from serine"/>
    <property type="evidence" value="ECO:0007669"/>
    <property type="project" value="TreeGrafter"/>
</dbReference>
<organism evidence="6 7">
    <name type="scientific">Marssonina brunnea f. sp. multigermtubi (strain MB_m1)</name>
    <name type="common">Marssonina leaf spot fungus</name>
    <dbReference type="NCBI Taxonomy" id="1072389"/>
    <lineage>
        <taxon>Eukaryota</taxon>
        <taxon>Fungi</taxon>
        <taxon>Dikarya</taxon>
        <taxon>Ascomycota</taxon>
        <taxon>Pezizomycotina</taxon>
        <taxon>Leotiomycetes</taxon>
        <taxon>Helotiales</taxon>
        <taxon>Drepanopezizaceae</taxon>
        <taxon>Drepanopeziza</taxon>
    </lineage>
</organism>
<dbReference type="GO" id="GO:0005737">
    <property type="term" value="C:cytoplasm"/>
    <property type="evidence" value="ECO:0007669"/>
    <property type="project" value="TreeGrafter"/>
</dbReference>
<dbReference type="Proteomes" id="UP000006753">
    <property type="component" value="Unassembled WGS sequence"/>
</dbReference>
<comment type="cofactor">
    <cofactor evidence="1 5">
        <name>pyridoxal 5'-phosphate</name>
        <dbReference type="ChEBI" id="CHEBI:597326"/>
    </cofactor>
</comment>
<keyword evidence="4 5" id="KW-0663">Pyridoxal phosphate</keyword>
<protein>
    <recommendedName>
        <fullName evidence="8">O-acetylhomoserine (Thiol)-lyase</fullName>
    </recommendedName>
</protein>
<accession>K1XYF5</accession>
<evidence type="ECO:0000256" key="3">
    <source>
        <dbReference type="ARBA" id="ARBA00022679"/>
    </source>
</evidence>
<dbReference type="GO" id="GO:0003961">
    <property type="term" value="F:O-acetylhomoserine aminocarboxypropyltransferase activity"/>
    <property type="evidence" value="ECO:0007669"/>
    <property type="project" value="TreeGrafter"/>
</dbReference>
<dbReference type="Gene3D" id="3.90.1150.10">
    <property type="entry name" value="Aspartate Aminotransferase, domain 1"/>
    <property type="match status" value="1"/>
</dbReference>
<evidence type="ECO:0000313" key="6">
    <source>
        <dbReference type="EMBL" id="EKD17869.1"/>
    </source>
</evidence>
<comment type="similarity">
    <text evidence="2 5">Belongs to the trans-sulfuration enzymes family.</text>
</comment>